<feature type="domain" description="SSD" evidence="2">
    <location>
        <begin position="364"/>
        <end position="488"/>
    </location>
</feature>
<dbReference type="Gene3D" id="3.30.70.1440">
    <property type="entry name" value="Multidrug efflux transporter AcrB pore domain"/>
    <property type="match status" value="1"/>
</dbReference>
<dbReference type="SUPFAM" id="SSF82866">
    <property type="entry name" value="Multidrug efflux transporter AcrB transmembrane domain"/>
    <property type="match status" value="2"/>
</dbReference>
<reference evidence="3 4" key="1">
    <citation type="submission" date="2023-10" db="EMBL/GenBank/DDBJ databases">
        <title>Novel methanotroph of the genus Methylocapsa from a subarctic wetland.</title>
        <authorList>
            <person name="Belova S.E."/>
            <person name="Oshkin I.Y."/>
            <person name="Miroshnikov K."/>
            <person name="Dedysh S.N."/>
        </authorList>
    </citation>
    <scope>NUCLEOTIDE SEQUENCE [LARGE SCALE GENOMIC DNA]</scope>
    <source>
        <strain evidence="3 4">RX1</strain>
    </source>
</reference>
<evidence type="ECO:0000313" key="4">
    <source>
        <dbReference type="Proteomes" id="UP001626536"/>
    </source>
</evidence>
<feature type="transmembrane region" description="Helical" evidence="1">
    <location>
        <begin position="858"/>
        <end position="875"/>
    </location>
</feature>
<keyword evidence="1" id="KW-0812">Transmembrane</keyword>
<protein>
    <submittedName>
        <fullName evidence="3">Efflux RND transporter permease subunit</fullName>
    </submittedName>
</protein>
<sequence>MNISAASIRRPIATTLLMAALMISGVVGYNLLPIAALPTVDFPTIAVTANLPGADPETMASSVAQPLERQFANLPGVNQITSTSILGTTVVTLQFDLSRNIDGAAGDVQGAINAAQGYLPKNLPTPPTYRKVNPADQPILILGLTSPSMPLTELDRYADLNIAQRISMLTGVGQVGIFGQQKFAPTIMVNPLALAARGIGLDEIASAVASNTANLPVGTLQGPRQAYQIGTNGQLFSPDDLAKSVIVYRNGAPVRVGDVATVTIGAESPLQASWIGDKRGEMIGIWRQPGANTIDLVDQIKALLPTLQASIPPSVDLTIVSDRSTSIRESFTDVKLTLAGTIVLVVIVIFVFLRNFWATLIPSVTVPLSLFGTFGVMYLLGYSLDNLSLMALTLAVGLVVDDAIVMLENIFRHMEDGSDRMKAAFDGSAEIGFTIVSITISLIAVFIPLLFMTGIVGRLFREFGVTVTVAIVLSAMIALTLSPMMASLVLKNPRDARHGRIYEWSERAFEATIAGYERLLKLSLRHRRAVMLINLTLIGLSAWLFVTTPKGFFPEEDTGLIFAFTQADQDISFQGMADRQEAVARVILADPDVASFGSFIGGNASAGLNTGRLFLQLKPFDQRSATARQIIQRLRPKLAAIPGISTYLQSIQNIQVGARLARTQYQYTLLDTNPEELSEWAPKVLAKLQSLPALQDVASDLQTGSPQLAIQVNRDAASRLGVNITTIEQTLYDAFGQPYIAQLYGPLNTFHIILEVAPQYQQDVSALTRLYVHGAAGKLIPISQFAKLVPTPGTISVNHQGQFPSVTLSFNLRPGVSLGQAVSAIQQAEKELGIPPTLQTSFQGTAQEFQSSLTTQPVLIAAALFAVYIVLGVLYESFIHPFTILLSLPSAAVGALFFLRLFGFDLTMMAIIGLIMLIGIVKKNAIMMIDFALERLRVEHKSAEEAIYEAAVLRFRPIMMTTMAAILGALPIAIGVGAGADLRQPLGIAVVGGLLVSQVLTLFTTPVTYLYMEAFSAYIGRRLKKKPIEANAAPRPAEPGRKVA</sequence>
<keyword evidence="1" id="KW-1133">Transmembrane helix</keyword>
<gene>
    <name evidence="3" type="ORF">RZS28_03665</name>
</gene>
<dbReference type="SUPFAM" id="SSF82693">
    <property type="entry name" value="Multidrug efflux transporter AcrB pore domain, PN1, PN2, PC1 and PC2 subdomains"/>
    <property type="match status" value="3"/>
</dbReference>
<accession>A0ABZ0HT74</accession>
<dbReference type="PROSITE" id="PS50156">
    <property type="entry name" value="SSD"/>
    <property type="match status" value="1"/>
</dbReference>
<dbReference type="SUPFAM" id="SSF82714">
    <property type="entry name" value="Multidrug efflux transporter AcrB TolC docking domain, DN and DC subdomains"/>
    <property type="match status" value="2"/>
</dbReference>
<dbReference type="Gene3D" id="3.30.70.1430">
    <property type="entry name" value="Multidrug efflux transporter AcrB pore domain"/>
    <property type="match status" value="2"/>
</dbReference>
<feature type="transmembrane region" description="Helical" evidence="1">
    <location>
        <begin position="360"/>
        <end position="381"/>
    </location>
</feature>
<feature type="transmembrane region" description="Helical" evidence="1">
    <location>
        <begin position="908"/>
        <end position="933"/>
    </location>
</feature>
<feature type="transmembrane region" description="Helical" evidence="1">
    <location>
        <begin position="958"/>
        <end position="980"/>
    </location>
</feature>
<evidence type="ECO:0000259" key="2">
    <source>
        <dbReference type="PROSITE" id="PS50156"/>
    </source>
</evidence>
<feature type="transmembrane region" description="Helical" evidence="1">
    <location>
        <begin position="463"/>
        <end position="490"/>
    </location>
</feature>
<proteinExistence type="predicted"/>
<evidence type="ECO:0000256" key="1">
    <source>
        <dbReference type="SAM" id="Phobius"/>
    </source>
</evidence>
<keyword evidence="4" id="KW-1185">Reference proteome</keyword>
<feature type="transmembrane region" description="Helical" evidence="1">
    <location>
        <begin position="431"/>
        <end position="451"/>
    </location>
</feature>
<evidence type="ECO:0000313" key="3">
    <source>
        <dbReference type="EMBL" id="WOJ90403.1"/>
    </source>
</evidence>
<dbReference type="Pfam" id="PF00873">
    <property type="entry name" value="ACR_tran"/>
    <property type="match status" value="1"/>
</dbReference>
<dbReference type="PANTHER" id="PTHR32063">
    <property type="match status" value="1"/>
</dbReference>
<feature type="transmembrane region" description="Helical" evidence="1">
    <location>
        <begin position="529"/>
        <end position="546"/>
    </location>
</feature>
<dbReference type="InterPro" id="IPR000731">
    <property type="entry name" value="SSD"/>
</dbReference>
<dbReference type="PANTHER" id="PTHR32063:SF21">
    <property type="entry name" value="MULTIDRUG RESISTANCE PROTEIN MDTB"/>
    <property type="match status" value="1"/>
</dbReference>
<dbReference type="Gene3D" id="3.30.70.1320">
    <property type="entry name" value="Multidrug efflux transporter AcrB pore domain like"/>
    <property type="match status" value="1"/>
</dbReference>
<dbReference type="InterPro" id="IPR027463">
    <property type="entry name" value="AcrB_DN_DC_subdom"/>
</dbReference>
<feature type="transmembrane region" description="Helical" evidence="1">
    <location>
        <begin position="387"/>
        <end position="411"/>
    </location>
</feature>
<dbReference type="Proteomes" id="UP001626536">
    <property type="component" value="Chromosome"/>
</dbReference>
<keyword evidence="1" id="KW-0472">Membrane</keyword>
<organism evidence="3 4">
    <name type="scientific">Methylocapsa polymorpha</name>
    <dbReference type="NCBI Taxonomy" id="3080828"/>
    <lineage>
        <taxon>Bacteria</taxon>
        <taxon>Pseudomonadati</taxon>
        <taxon>Pseudomonadota</taxon>
        <taxon>Alphaproteobacteria</taxon>
        <taxon>Hyphomicrobiales</taxon>
        <taxon>Beijerinckiaceae</taxon>
        <taxon>Methylocapsa</taxon>
    </lineage>
</organism>
<name>A0ABZ0HT74_9HYPH</name>
<dbReference type="Gene3D" id="3.30.2090.10">
    <property type="entry name" value="Multidrug efflux transporter AcrB TolC docking domain, DN and DC subdomains"/>
    <property type="match status" value="2"/>
</dbReference>
<dbReference type="Gene3D" id="1.20.1640.10">
    <property type="entry name" value="Multidrug efflux transporter AcrB transmembrane domain"/>
    <property type="match status" value="2"/>
</dbReference>
<dbReference type="PRINTS" id="PR00702">
    <property type="entry name" value="ACRIFLAVINRP"/>
</dbReference>
<feature type="transmembrane region" description="Helical" evidence="1">
    <location>
        <begin position="336"/>
        <end position="353"/>
    </location>
</feature>
<dbReference type="EMBL" id="CP136862">
    <property type="protein sequence ID" value="WOJ90403.1"/>
    <property type="molecule type" value="Genomic_DNA"/>
</dbReference>
<feature type="transmembrane region" description="Helical" evidence="1">
    <location>
        <begin position="986"/>
        <end position="1012"/>
    </location>
</feature>
<dbReference type="RefSeq" id="WP_407339851.1">
    <property type="nucleotide sequence ID" value="NZ_CP136862.1"/>
</dbReference>
<dbReference type="InterPro" id="IPR001036">
    <property type="entry name" value="Acrflvin-R"/>
</dbReference>